<sequence length="110" mass="12534">MFAEVGMDAYDYGGDNKWLCMSDTLIAMALNFKFCLCALCCCPRYYGPCFKGHILGRFRKKYNLPSLQCGRGENFDTIILSDDRNNFCMVTQIGTSRRWRARGAFLIAGK</sequence>
<reference evidence="1" key="1">
    <citation type="submission" date="2021-01" db="EMBL/GenBank/DDBJ databases">
        <authorList>
            <person name="Corre E."/>
            <person name="Pelletier E."/>
            <person name="Niang G."/>
            <person name="Scheremetjew M."/>
            <person name="Finn R."/>
            <person name="Kale V."/>
            <person name="Holt S."/>
            <person name="Cochrane G."/>
            <person name="Meng A."/>
            <person name="Brown T."/>
            <person name="Cohen L."/>
        </authorList>
    </citation>
    <scope>NUCLEOTIDE SEQUENCE</scope>
    <source>
        <strain evidence="1">CCCM811</strain>
    </source>
</reference>
<evidence type="ECO:0000313" key="1">
    <source>
        <dbReference type="EMBL" id="CAE0654994.1"/>
    </source>
</evidence>
<name>A0A7S3YL27_9EUKA</name>
<dbReference type="EMBL" id="HBIV01009516">
    <property type="protein sequence ID" value="CAE0654994.1"/>
    <property type="molecule type" value="Transcribed_RNA"/>
</dbReference>
<gene>
    <name evidence="1" type="ORF">LGLO00237_LOCUS7209</name>
</gene>
<proteinExistence type="predicted"/>
<protein>
    <submittedName>
        <fullName evidence="1">Uncharacterized protein</fullName>
    </submittedName>
</protein>
<dbReference type="AlphaFoldDB" id="A0A7S3YL27"/>
<accession>A0A7S3YL27</accession>
<organism evidence="1">
    <name type="scientific">Lotharella globosa</name>
    <dbReference type="NCBI Taxonomy" id="91324"/>
    <lineage>
        <taxon>Eukaryota</taxon>
        <taxon>Sar</taxon>
        <taxon>Rhizaria</taxon>
        <taxon>Cercozoa</taxon>
        <taxon>Chlorarachniophyceae</taxon>
        <taxon>Lotharella</taxon>
    </lineage>
</organism>